<proteinExistence type="inferred from homology"/>
<sequence>MRFLQKKISNEKQSNQIFKRTAAGLCMGMMILVGTSVTAHAADYYISPNGNDSNQGTTYGTPFKSITKAQEAASSGDTVYMLGGTYKDFTIASSDSNYNYVHDITKSGITYRAYSSKNPPIFDFSNITTSKRVAAFRIAKNVTNVTFLCMNVTKVPVGSQKQSECFRIEGNATFNQVNCYANAANGFYFVNNGTGQCIKCDSYNNIGTTSTSLGNTDGFGAHGNGVVFKECRAWYNSDDGYDSITSKGANTFDTCWAYNMTAGGDSNGFKIGGYGTGTVPGTVPVHTVKYCLAANNNAHGFYANHQPGQAATWTNNTAYNNKHGNFNMLERVSRTDSTDISGTREVLHYNIALKGILIEYANLPQANVTNNSWTKSGVTVTNDDFQSLDASQMTWARGTNGTLPTITFMHLKSNSDLKGMGCFN</sequence>
<name>A0A318EMR4_9FIRM</name>
<comment type="caution">
    <text evidence="11">The sequence shown here is derived from an EMBL/GenBank/DDBJ whole genome shotgun (WGS) entry which is preliminary data.</text>
</comment>
<dbReference type="Gene3D" id="2.160.20.10">
    <property type="entry name" value="Single-stranded right-handed beta-helix, Pectin lyase-like"/>
    <property type="match status" value="1"/>
</dbReference>
<reference evidence="11 12" key="1">
    <citation type="submission" date="2018-05" db="EMBL/GenBank/DDBJ databases">
        <title>Genomic Encyclopedia of Type Strains, Phase IV (KMG-IV): sequencing the most valuable type-strain genomes for metagenomic binning, comparative biology and taxonomic classification.</title>
        <authorList>
            <person name="Goeker M."/>
        </authorList>
    </citation>
    <scope>NUCLEOTIDE SEQUENCE [LARGE SCALE GENOMIC DNA]</scope>
    <source>
        <strain evidence="11 12">DSM 28816</strain>
    </source>
</reference>
<gene>
    <name evidence="11" type="ORF">C8E03_107124</name>
</gene>
<comment type="subcellular location">
    <subcellularLocation>
        <location evidence="2">Secreted</location>
    </subcellularLocation>
</comment>
<keyword evidence="3" id="KW-0964">Secreted</keyword>
<keyword evidence="7" id="KW-0456">Lyase</keyword>
<evidence type="ECO:0000313" key="12">
    <source>
        <dbReference type="Proteomes" id="UP000247523"/>
    </source>
</evidence>
<feature type="signal peptide" evidence="9">
    <location>
        <begin position="1"/>
        <end position="41"/>
    </location>
</feature>
<evidence type="ECO:0000259" key="10">
    <source>
        <dbReference type="Pfam" id="PF22842"/>
    </source>
</evidence>
<evidence type="ECO:0000256" key="2">
    <source>
        <dbReference type="ARBA" id="ARBA00004613"/>
    </source>
</evidence>
<dbReference type="PANTHER" id="PTHR40088">
    <property type="entry name" value="PECTATE LYASE (EUROFUNG)"/>
    <property type="match status" value="1"/>
</dbReference>
<dbReference type="Pfam" id="PF22842">
    <property type="entry name" value="Pel9A-like_beta_helix"/>
    <property type="match status" value="1"/>
</dbReference>
<dbReference type="GO" id="GO:0005576">
    <property type="term" value="C:extracellular region"/>
    <property type="evidence" value="ECO:0007669"/>
    <property type="project" value="UniProtKB-SubCell"/>
</dbReference>
<dbReference type="Proteomes" id="UP000247523">
    <property type="component" value="Unassembled WGS sequence"/>
</dbReference>
<keyword evidence="6" id="KW-0106">Calcium</keyword>
<evidence type="ECO:0000256" key="3">
    <source>
        <dbReference type="ARBA" id="ARBA00022525"/>
    </source>
</evidence>
<keyword evidence="4" id="KW-0479">Metal-binding</keyword>
<dbReference type="SUPFAM" id="SSF51126">
    <property type="entry name" value="Pectin lyase-like"/>
    <property type="match status" value="1"/>
</dbReference>
<evidence type="ECO:0000256" key="6">
    <source>
        <dbReference type="ARBA" id="ARBA00022837"/>
    </source>
</evidence>
<evidence type="ECO:0000256" key="8">
    <source>
        <dbReference type="ARBA" id="ARBA00038263"/>
    </source>
</evidence>
<dbReference type="InterPro" id="IPR053868">
    <property type="entry name" value="Pel9A-like_beta_helix"/>
</dbReference>
<feature type="chain" id="PRO_5016234781" evidence="9">
    <location>
        <begin position="42"/>
        <end position="424"/>
    </location>
</feature>
<dbReference type="InterPro" id="IPR052052">
    <property type="entry name" value="Polysaccharide_Lyase_9"/>
</dbReference>
<comment type="similarity">
    <text evidence="8">Belongs to the polysaccharide lyase 9 family.</text>
</comment>
<dbReference type="EMBL" id="QICS01000007">
    <property type="protein sequence ID" value="PXV89147.1"/>
    <property type="molecule type" value="Genomic_DNA"/>
</dbReference>
<evidence type="ECO:0000256" key="9">
    <source>
        <dbReference type="SAM" id="SignalP"/>
    </source>
</evidence>
<dbReference type="RefSeq" id="WP_242993545.1">
    <property type="nucleotide sequence ID" value="NZ_NOKA02000066.1"/>
</dbReference>
<evidence type="ECO:0000256" key="5">
    <source>
        <dbReference type="ARBA" id="ARBA00022729"/>
    </source>
</evidence>
<dbReference type="InterPro" id="IPR012334">
    <property type="entry name" value="Pectin_lyas_fold"/>
</dbReference>
<evidence type="ECO:0000256" key="1">
    <source>
        <dbReference type="ARBA" id="ARBA00001913"/>
    </source>
</evidence>
<evidence type="ECO:0000256" key="7">
    <source>
        <dbReference type="ARBA" id="ARBA00023239"/>
    </source>
</evidence>
<comment type="cofactor">
    <cofactor evidence="1">
        <name>Ca(2+)</name>
        <dbReference type="ChEBI" id="CHEBI:29108"/>
    </cofactor>
</comment>
<dbReference type="PANTHER" id="PTHR40088:SF1">
    <property type="entry name" value="PECTATE LYASE PEL9"/>
    <property type="match status" value="1"/>
</dbReference>
<keyword evidence="5 9" id="KW-0732">Signal</keyword>
<accession>A0A318EMR4</accession>
<dbReference type="GO" id="GO:0016837">
    <property type="term" value="F:carbon-oxygen lyase activity, acting on polysaccharides"/>
    <property type="evidence" value="ECO:0007669"/>
    <property type="project" value="TreeGrafter"/>
</dbReference>
<dbReference type="InterPro" id="IPR011050">
    <property type="entry name" value="Pectin_lyase_fold/virulence"/>
</dbReference>
<evidence type="ECO:0000256" key="4">
    <source>
        <dbReference type="ARBA" id="ARBA00022723"/>
    </source>
</evidence>
<feature type="domain" description="Pel9A-like right handed beta-helix region" evidence="10">
    <location>
        <begin position="41"/>
        <end position="353"/>
    </location>
</feature>
<protein>
    <submittedName>
        <fullName evidence="11">Uncharacterized protein DUF1565</fullName>
    </submittedName>
</protein>
<dbReference type="GO" id="GO:0046872">
    <property type="term" value="F:metal ion binding"/>
    <property type="evidence" value="ECO:0007669"/>
    <property type="project" value="UniProtKB-KW"/>
</dbReference>
<evidence type="ECO:0000313" key="11">
    <source>
        <dbReference type="EMBL" id="PXV89147.1"/>
    </source>
</evidence>
<dbReference type="AlphaFoldDB" id="A0A318EMR4"/>
<organism evidence="11 12">
    <name type="scientific">Lachnotalea glycerini</name>
    <dbReference type="NCBI Taxonomy" id="1763509"/>
    <lineage>
        <taxon>Bacteria</taxon>
        <taxon>Bacillati</taxon>
        <taxon>Bacillota</taxon>
        <taxon>Clostridia</taxon>
        <taxon>Lachnospirales</taxon>
        <taxon>Lachnospiraceae</taxon>
        <taxon>Lachnotalea</taxon>
    </lineage>
</organism>